<reference evidence="5 6" key="1">
    <citation type="submission" date="2020-07" db="EMBL/GenBank/DDBJ databases">
        <authorList>
            <person name="Feng X."/>
        </authorList>
    </citation>
    <scope>NUCLEOTIDE SEQUENCE [LARGE SCALE GENOMIC DNA]</scope>
    <source>
        <strain evidence="5 6">JCM31066</strain>
    </source>
</reference>
<evidence type="ECO:0000256" key="1">
    <source>
        <dbReference type="ARBA" id="ARBA00023015"/>
    </source>
</evidence>
<gene>
    <name evidence="5" type="ORF">H5P28_15050</name>
</gene>
<dbReference type="CDD" id="cd07377">
    <property type="entry name" value="WHTH_GntR"/>
    <property type="match status" value="1"/>
</dbReference>
<dbReference type="CDD" id="cd06267">
    <property type="entry name" value="PBP1_LacI_sugar_binding-like"/>
    <property type="match status" value="1"/>
</dbReference>
<dbReference type="PRINTS" id="PR00035">
    <property type="entry name" value="HTHGNTR"/>
</dbReference>
<sequence length="374" mass="41839">MLLQTKFKSRDEATRYQIAKNLIKRKVLSGEVGHNQQLQPEMDICRDTNLSRTTVRKAIADLVEEGLLVRYRGRGTFVNIRRTPSQKKLLALLVCQHTNVNGAYDLLIRGAQESAGRLGYQLLLANSYNEIDTGMEQAMRLNELRVAGTLVVPLQSASPDQTTASVIRTLRQADQQVVLVDDLSSDPAISSVSSQNREAMYELTKHLIDIGHRRIAFLTSVQTEAVVEREEGFRQAMQDHNLPLPPEYFLEVAGRSPSRQGIQEIDVFMAMREPPEAIICLHDLIALNAMARCRERGWRVPEDVAIVGFDDLPQSATSSPRLTSVHQPLTETGARAVEILVQLLTDEDAQPRQERLPCQLAVRESCGRGLVRPS</sequence>
<evidence type="ECO:0000313" key="6">
    <source>
        <dbReference type="Proteomes" id="UP000546464"/>
    </source>
</evidence>
<dbReference type="SUPFAM" id="SSF46785">
    <property type="entry name" value="Winged helix' DNA-binding domain"/>
    <property type="match status" value="1"/>
</dbReference>
<organism evidence="5 6">
    <name type="scientific">Ruficoccus amylovorans</name>
    <dbReference type="NCBI Taxonomy" id="1804625"/>
    <lineage>
        <taxon>Bacteria</taxon>
        <taxon>Pseudomonadati</taxon>
        <taxon>Verrucomicrobiota</taxon>
        <taxon>Opitutia</taxon>
        <taxon>Puniceicoccales</taxon>
        <taxon>Cerasicoccaceae</taxon>
        <taxon>Ruficoccus</taxon>
    </lineage>
</organism>
<protein>
    <submittedName>
        <fullName evidence="5">GntR family transcriptional regulator</fullName>
    </submittedName>
</protein>
<keyword evidence="2" id="KW-0238">DNA-binding</keyword>
<dbReference type="SUPFAM" id="SSF53822">
    <property type="entry name" value="Periplasmic binding protein-like I"/>
    <property type="match status" value="1"/>
</dbReference>
<dbReference type="EMBL" id="JACHVB010000043">
    <property type="protein sequence ID" value="MBC2595583.1"/>
    <property type="molecule type" value="Genomic_DNA"/>
</dbReference>
<evidence type="ECO:0000259" key="4">
    <source>
        <dbReference type="PROSITE" id="PS50949"/>
    </source>
</evidence>
<dbReference type="PROSITE" id="PS50949">
    <property type="entry name" value="HTH_GNTR"/>
    <property type="match status" value="1"/>
</dbReference>
<dbReference type="InterPro" id="IPR046335">
    <property type="entry name" value="LacI/GalR-like_sensor"/>
</dbReference>
<keyword evidence="1" id="KW-0805">Transcription regulation</keyword>
<dbReference type="Pfam" id="PF00392">
    <property type="entry name" value="GntR"/>
    <property type="match status" value="1"/>
</dbReference>
<keyword evidence="6" id="KW-1185">Reference proteome</keyword>
<dbReference type="GO" id="GO:0003700">
    <property type="term" value="F:DNA-binding transcription factor activity"/>
    <property type="evidence" value="ECO:0007669"/>
    <property type="project" value="InterPro"/>
</dbReference>
<dbReference type="SMART" id="SM00345">
    <property type="entry name" value="HTH_GNTR"/>
    <property type="match status" value="1"/>
</dbReference>
<dbReference type="PANTHER" id="PTHR30146:SF109">
    <property type="entry name" value="HTH-TYPE TRANSCRIPTIONAL REGULATOR GALS"/>
    <property type="match status" value="1"/>
</dbReference>
<dbReference type="Gene3D" id="3.40.50.2300">
    <property type="match status" value="2"/>
</dbReference>
<evidence type="ECO:0000313" key="5">
    <source>
        <dbReference type="EMBL" id="MBC2595583.1"/>
    </source>
</evidence>
<dbReference type="Proteomes" id="UP000546464">
    <property type="component" value="Unassembled WGS sequence"/>
</dbReference>
<dbReference type="GO" id="GO:0000976">
    <property type="term" value="F:transcription cis-regulatory region binding"/>
    <property type="evidence" value="ECO:0007669"/>
    <property type="project" value="TreeGrafter"/>
</dbReference>
<accession>A0A842HGC8</accession>
<dbReference type="Pfam" id="PF13377">
    <property type="entry name" value="Peripla_BP_3"/>
    <property type="match status" value="1"/>
</dbReference>
<name>A0A842HGC8_9BACT</name>
<evidence type="ECO:0000256" key="2">
    <source>
        <dbReference type="ARBA" id="ARBA00023125"/>
    </source>
</evidence>
<proteinExistence type="predicted"/>
<dbReference type="InterPro" id="IPR028082">
    <property type="entry name" value="Peripla_BP_I"/>
</dbReference>
<dbReference type="Gene3D" id="1.10.10.10">
    <property type="entry name" value="Winged helix-like DNA-binding domain superfamily/Winged helix DNA-binding domain"/>
    <property type="match status" value="1"/>
</dbReference>
<comment type="caution">
    <text evidence="5">The sequence shown here is derived from an EMBL/GenBank/DDBJ whole genome shotgun (WGS) entry which is preliminary data.</text>
</comment>
<dbReference type="InterPro" id="IPR000524">
    <property type="entry name" value="Tscrpt_reg_HTH_GntR"/>
</dbReference>
<feature type="domain" description="HTH gntR-type" evidence="4">
    <location>
        <begin position="13"/>
        <end position="81"/>
    </location>
</feature>
<keyword evidence="3" id="KW-0804">Transcription</keyword>
<dbReference type="PANTHER" id="PTHR30146">
    <property type="entry name" value="LACI-RELATED TRANSCRIPTIONAL REPRESSOR"/>
    <property type="match status" value="1"/>
</dbReference>
<dbReference type="InterPro" id="IPR036388">
    <property type="entry name" value="WH-like_DNA-bd_sf"/>
</dbReference>
<dbReference type="InterPro" id="IPR036390">
    <property type="entry name" value="WH_DNA-bd_sf"/>
</dbReference>
<dbReference type="AlphaFoldDB" id="A0A842HGC8"/>
<evidence type="ECO:0000256" key="3">
    <source>
        <dbReference type="ARBA" id="ARBA00023163"/>
    </source>
</evidence>